<evidence type="ECO:0000313" key="2">
    <source>
        <dbReference type="EMBL" id="AFD02935.1"/>
    </source>
</evidence>
<organism evidence="2 3">
    <name type="scientific">Synechococcus phage metaG-MbCM1</name>
    <dbReference type="NCBI Taxonomy" id="1079999"/>
    <lineage>
        <taxon>Viruses</taxon>
        <taxon>Duplodnaviria</taxon>
        <taxon>Heunggongvirae</taxon>
        <taxon>Uroviricota</taxon>
        <taxon>Caudoviricetes</taxon>
        <taxon>Pantevenvirales</taxon>
        <taxon>Kyanoviridae</taxon>
        <taxon>Galenevirus</taxon>
        <taxon>Galenevirus mbcm1</taxon>
    </lineage>
</organism>
<dbReference type="RefSeq" id="YP_007001586.1">
    <property type="nucleotide sequence ID" value="NC_019443.1"/>
</dbReference>
<dbReference type="Gene3D" id="2.40.30.20">
    <property type="match status" value="1"/>
</dbReference>
<accession>H8ZN74</accession>
<dbReference type="PROSITE" id="PS00018">
    <property type="entry name" value="EF_HAND_1"/>
    <property type="match status" value="1"/>
</dbReference>
<protein>
    <submittedName>
        <fullName evidence="2">YadA domain structural protein</fullName>
    </submittedName>
</protein>
<dbReference type="GeneID" id="14005359"/>
<evidence type="ECO:0000313" key="3">
    <source>
        <dbReference type="Proteomes" id="UP000007597"/>
    </source>
</evidence>
<dbReference type="EMBL" id="JN371769">
    <property type="protein sequence ID" value="AFD02935.1"/>
    <property type="molecule type" value="Genomic_DNA"/>
</dbReference>
<sequence>MNINKVSQSIESQSPDFIGSEYPLFNKFLEYYYKSQEKTGIGQNILNNFLQYLDIDKLDIGILDGATTLVEAITDSSDKIVVESINPFLETNGSILIGDEVIYYEGVDKSPEISLSPGISYEQVKLKWTTLASLINSFDGTTTSFAITSQDSPIAPPSAQHLVVSLYGNILVPNIDYTVSGSNIVFTTAPRTKIPADDAGSTYIFYLSGFVENTIYGLDNLSGAFGDGKKQFSLTRNGVKYEPEVEEYLNVIYDNRLLVPKVDYFIDEDQFVFKVAPLNGRFLSIYSIEAPIPSFGNGAVGFSRINDNGLLTSVSSSAIGTGYRFEYPPQVSIDSEQGSGAAATALVNGLKSITLLEGGRGYSSTNPPVVQVQSPTKTGSSQATINATVVDGAVTALNISNSGSGYTFTPRITFVQPGGAKLGTPVITNGQVTSIPVTDGGFGYTTAPTVYIDESTGSNPIKAALRANLTDGKVTSITILNAGQGYTTTPRVAIIDPVGAQVLETIVDGDGRVIRVDLLNGGSGYDDVPSVYIVDNRTNGGTGATAVASIFNGQITDLNINAFGSGYSAANPPEIVIQAPPQAKASVEIGLNEVTGFVVTESGKGYNKAAFTGCARAASGITKYTETGNAVFSNNTVAASATVGSSVKCLDALFVKRLLDKYTEQFLPDVPELDYSKIDVRTSIKTIKDFYSSKGTSFSIAYLFKLLYGETVTVTYPKDQIIKPSAATWSIDTILRATLVSGNADNIRDGLLTQEADIADPNVTAASALVENYISIKTSDVEIFELVLSEETIVGTFTVPYKTKLAEPLNTTDSIITVDSTIGWPERNGEFVIGGGTTTELVQYKEKSLNQFIECTRSANGIVEDWDSATQVASNFTVYVNRGTPQEVVLNVVGIVDAQQTVLTDTGSYYLPGDKLTVSKLGGTSIDPHLTTWLYNVKKLINVSTVTFGGVNNRFATITCSNNHGLLVGDQVTVYGANPIIYNGTFLVTSRDSATVFQYQLPQPATVVPQGNILVSVDLNKGKSTSSAVLNAIGPYTTNVQNSFFNTNYAYLASTGIPNYNIGPFPGSALLPGNQRKLNRFPITSTTISTKNTVSPGPIGTWVNGVSIWSYKSTLKKTFGAVTSVAITNAGKEYDAASPPVLTISGGGGTGATAAVVVNGSVNEITVSTGGSGFTSSPLVSIVGGGGSGASATAIITKGVVSRILINSGGTGYTSQPSITVVGGGGTGAAATASVRGPIQSVSVGSGGISYTSTPTVSLSSGSGAVAQAIVQNGRIISIAIISAGSGYTTAPEITIQGEGFGAVARASIDTDGENAGRVTSITIVNRGIGYLQGTTNINLNSVGSEATFTANVFEWTYNLQSTTTFDAAKGSVFEGFNNQYGGEYAHLSNPQTLRYILGDNLFENTSGVIKEKEDGLIHSPIIGWAFDGNPIYGPYGYSDPTDQSSAIQKLNTSYRLKTNLVYNVDSNPNPVRTAGPLLSAEAAGKFVEDYEYVFGLGALDQYNGRFCKTPEYPEGRYSYFVTIDATDDGNPLFPYVMGPSFNSVVDSWNLNADAVQQNIPEGVVRYRDPYENVDIDVERAPNASTNALTLENGDVLLFDLEDEDRSGVIEADEIADPDQVFEESPLQLFDYFPKVKFDSKVDIEVETTTKFEDASVTGFTVENPGISYQVNDRLIFDNTDTDGSGVSARISRIKGEAVEAYTFENVSGNNFGVLTTVNPHNLQPGDSVFVDYTPVMDSTNKTFVVRQFKGIEEIVVNQTGSGYNTDIPPTIIIDGNGTGGRLEAVVTSVGSIENVNIINSGYGYTSNPRVILSHPQVFKKADYYVAKFTNRNYVRISDVYINDSKETYICGKTYDAASNDVAFIAKLSATGVKEWEASLELPGGQQDSEFL</sequence>
<dbReference type="Proteomes" id="UP000007597">
    <property type="component" value="Segment"/>
</dbReference>
<dbReference type="InterPro" id="IPR023366">
    <property type="entry name" value="ATP_synth_asu-like_sf"/>
</dbReference>
<reference evidence="2 3" key="1">
    <citation type="submission" date="2011-07" db="EMBL/GenBank/DDBJ databases">
        <title>Viral Tagging: a high-throughput approach to explore virus-host interactions.</title>
        <authorList>
            <person name="Deng L."/>
            <person name="Sullivan M.B."/>
            <person name="Poulos B."/>
            <person name="Ignacio Espinoza J.C."/>
        </authorList>
    </citation>
    <scope>NUCLEOTIDE SEQUENCE [LARGE SCALE GENOMIC DNA]</scope>
</reference>
<proteinExistence type="predicted"/>
<dbReference type="Pfam" id="PF14240">
    <property type="entry name" value="YHYH"/>
    <property type="match status" value="1"/>
</dbReference>
<dbReference type="KEGG" id="vg:14005359"/>
<evidence type="ECO:0000259" key="1">
    <source>
        <dbReference type="Pfam" id="PF14240"/>
    </source>
</evidence>
<name>H8ZN74_9CAUD</name>
<dbReference type="InterPro" id="IPR018247">
    <property type="entry name" value="EF_Hand_1_Ca_BS"/>
</dbReference>
<keyword evidence="3" id="KW-1185">Reference proteome</keyword>
<dbReference type="InterPro" id="IPR025924">
    <property type="entry name" value="YHYH_dom"/>
</dbReference>
<feature type="domain" description="YHYH" evidence="1">
    <location>
        <begin position="1329"/>
        <end position="1526"/>
    </location>
</feature>